<organism evidence="2 3">
    <name type="scientific">Byssothecium circinans</name>
    <dbReference type="NCBI Taxonomy" id="147558"/>
    <lineage>
        <taxon>Eukaryota</taxon>
        <taxon>Fungi</taxon>
        <taxon>Dikarya</taxon>
        <taxon>Ascomycota</taxon>
        <taxon>Pezizomycotina</taxon>
        <taxon>Dothideomycetes</taxon>
        <taxon>Pleosporomycetidae</taxon>
        <taxon>Pleosporales</taxon>
        <taxon>Massarineae</taxon>
        <taxon>Massarinaceae</taxon>
        <taxon>Byssothecium</taxon>
    </lineage>
</organism>
<evidence type="ECO:0008006" key="4">
    <source>
        <dbReference type="Google" id="ProtNLM"/>
    </source>
</evidence>
<accession>A0A6A5U477</accession>
<dbReference type="EMBL" id="ML976984">
    <property type="protein sequence ID" value="KAF1959498.1"/>
    <property type="molecule type" value="Genomic_DNA"/>
</dbReference>
<keyword evidence="3" id="KW-1185">Reference proteome</keyword>
<proteinExistence type="predicted"/>
<feature type="non-terminal residue" evidence="2">
    <location>
        <position position="1"/>
    </location>
</feature>
<feature type="signal peptide" evidence="1">
    <location>
        <begin position="1"/>
        <end position="19"/>
    </location>
</feature>
<dbReference type="AlphaFoldDB" id="A0A6A5U477"/>
<evidence type="ECO:0000313" key="2">
    <source>
        <dbReference type="EMBL" id="KAF1959498.1"/>
    </source>
</evidence>
<dbReference type="Pfam" id="PF10281">
    <property type="entry name" value="Ish1"/>
    <property type="match status" value="4"/>
</dbReference>
<reference evidence="2" key="1">
    <citation type="journal article" date="2020" name="Stud. Mycol.">
        <title>101 Dothideomycetes genomes: a test case for predicting lifestyles and emergence of pathogens.</title>
        <authorList>
            <person name="Haridas S."/>
            <person name="Albert R."/>
            <person name="Binder M."/>
            <person name="Bloem J."/>
            <person name="Labutti K."/>
            <person name="Salamov A."/>
            <person name="Andreopoulos B."/>
            <person name="Baker S."/>
            <person name="Barry K."/>
            <person name="Bills G."/>
            <person name="Bluhm B."/>
            <person name="Cannon C."/>
            <person name="Castanera R."/>
            <person name="Culley D."/>
            <person name="Daum C."/>
            <person name="Ezra D."/>
            <person name="Gonzalez J."/>
            <person name="Henrissat B."/>
            <person name="Kuo A."/>
            <person name="Liang C."/>
            <person name="Lipzen A."/>
            <person name="Lutzoni F."/>
            <person name="Magnuson J."/>
            <person name="Mondo S."/>
            <person name="Nolan M."/>
            <person name="Ohm R."/>
            <person name="Pangilinan J."/>
            <person name="Park H.-J."/>
            <person name="Ramirez L."/>
            <person name="Alfaro M."/>
            <person name="Sun H."/>
            <person name="Tritt A."/>
            <person name="Yoshinaga Y."/>
            <person name="Zwiers L.-H."/>
            <person name="Turgeon B."/>
            <person name="Goodwin S."/>
            <person name="Spatafora J."/>
            <person name="Crous P."/>
            <person name="Grigoriev I."/>
        </authorList>
    </citation>
    <scope>NUCLEOTIDE SEQUENCE</scope>
    <source>
        <strain evidence="2">CBS 675.92</strain>
    </source>
</reference>
<keyword evidence="1" id="KW-0732">Signal</keyword>
<dbReference type="OrthoDB" id="2527403at2759"/>
<dbReference type="InterPro" id="IPR018803">
    <property type="entry name" value="Ish1/Msc1-like"/>
</dbReference>
<gene>
    <name evidence="2" type="ORF">CC80DRAFT_489630</name>
</gene>
<evidence type="ECO:0000313" key="3">
    <source>
        <dbReference type="Proteomes" id="UP000800035"/>
    </source>
</evidence>
<evidence type="ECO:0000256" key="1">
    <source>
        <dbReference type="SAM" id="SignalP"/>
    </source>
</evidence>
<name>A0A6A5U477_9PLEO</name>
<protein>
    <recommendedName>
        <fullName evidence="4">Stress response protein ish1</fullName>
    </recommendedName>
</protein>
<dbReference type="Proteomes" id="UP000800035">
    <property type="component" value="Unassembled WGS sequence"/>
</dbReference>
<sequence length="425" mass="45345">MKFSVTSALVVGLAAVAECNIWGGKAVYNKWHETELERWLSDNNIPHPTPADRKDLENLVKNNWNDKVVTPYNSWDAQTLQNYLTLKGAQAKQGTEKDAKSLAEQVKSYWTETEESANNAYVNIKDWFFDSWSNSQLKAFADKHSIPVPQPRQRDSLLKSVRENYQTAANKLSETAAYPGDWVYESWSDSDLKSWFDERGYPVPQPSTRDRLIANIRRNSRLASLNMQGAYASASSSAAAAQQSLSDALLNSWSDSQIKEWADKNGIKVPQGSKRNELLALARKHRAQLTGDNVSASAGSAYGAATSNVGSQYAEATNGFAGYTNWLKAQVGLATGPQASATLASASAQKSASSASLAASKSASSASAAAAKSASSASASISKSAAAASKSGSAAASQASKSAAKAYESVAASAKSATERVKEEL</sequence>
<feature type="chain" id="PRO_5025498238" description="Stress response protein ish1" evidence="1">
    <location>
        <begin position="20"/>
        <end position="425"/>
    </location>
</feature>